<reference evidence="2" key="1">
    <citation type="journal article" date="2020" name="Stud. Mycol.">
        <title>101 Dothideomycetes genomes: a test case for predicting lifestyles and emergence of pathogens.</title>
        <authorList>
            <person name="Haridas S."/>
            <person name="Albert R."/>
            <person name="Binder M."/>
            <person name="Bloem J."/>
            <person name="Labutti K."/>
            <person name="Salamov A."/>
            <person name="Andreopoulos B."/>
            <person name="Baker S."/>
            <person name="Barry K."/>
            <person name="Bills G."/>
            <person name="Bluhm B."/>
            <person name="Cannon C."/>
            <person name="Castanera R."/>
            <person name="Culley D."/>
            <person name="Daum C."/>
            <person name="Ezra D."/>
            <person name="Gonzalez J."/>
            <person name="Henrissat B."/>
            <person name="Kuo A."/>
            <person name="Liang C."/>
            <person name="Lipzen A."/>
            <person name="Lutzoni F."/>
            <person name="Magnuson J."/>
            <person name="Mondo S."/>
            <person name="Nolan M."/>
            <person name="Ohm R."/>
            <person name="Pangilinan J."/>
            <person name="Park H.-J."/>
            <person name="Ramirez L."/>
            <person name="Alfaro M."/>
            <person name="Sun H."/>
            <person name="Tritt A."/>
            <person name="Yoshinaga Y."/>
            <person name="Zwiers L.-H."/>
            <person name="Turgeon B."/>
            <person name="Goodwin S."/>
            <person name="Spatafora J."/>
            <person name="Crous P."/>
            <person name="Grigoriev I."/>
        </authorList>
    </citation>
    <scope>NUCLEOTIDE SEQUENCE</scope>
    <source>
        <strain evidence="2">CBS 115976</strain>
    </source>
</reference>
<dbReference type="InterPro" id="IPR036291">
    <property type="entry name" value="NAD(P)-bd_dom_sf"/>
</dbReference>
<accession>A0A6A6UIE4</accession>
<dbReference type="SMART" id="SM00829">
    <property type="entry name" value="PKS_ER"/>
    <property type="match status" value="1"/>
</dbReference>
<protein>
    <submittedName>
        <fullName evidence="2">NAD(P)-binding protein</fullName>
    </submittedName>
</protein>
<dbReference type="SUPFAM" id="SSF50129">
    <property type="entry name" value="GroES-like"/>
    <property type="match status" value="1"/>
</dbReference>
<dbReference type="InterPro" id="IPR020843">
    <property type="entry name" value="ER"/>
</dbReference>
<keyword evidence="3" id="KW-1185">Reference proteome</keyword>
<dbReference type="OrthoDB" id="201656at2759"/>
<gene>
    <name evidence="2" type="ORF">BT63DRAFT_477951</name>
</gene>
<proteinExistence type="predicted"/>
<dbReference type="Gene3D" id="3.90.180.10">
    <property type="entry name" value="Medium-chain alcohol dehydrogenases, catalytic domain"/>
    <property type="match status" value="1"/>
</dbReference>
<evidence type="ECO:0000259" key="1">
    <source>
        <dbReference type="SMART" id="SM00829"/>
    </source>
</evidence>
<dbReference type="SUPFAM" id="SSF51735">
    <property type="entry name" value="NAD(P)-binding Rossmann-fold domains"/>
    <property type="match status" value="1"/>
</dbReference>
<dbReference type="Gene3D" id="3.40.50.720">
    <property type="entry name" value="NAD(P)-binding Rossmann-like Domain"/>
    <property type="match status" value="1"/>
</dbReference>
<sequence>MRAWTFRTRGPPSVVLKLETDLSKPSSPTRSNLLIKVSHSALTPGISHAIKVFPSLPLLSRPYIPELDFSGIIELAGPDAPAEFTPGTRAFGSVPISTFLLHGTGTLAEYVMLPAIHVLQMPQTTAFGFAEAASLDGNGQTAALMVRTAGIKKGSRVFVNGGSGGVGTLALQIAKAEGAYVVATGAGENFDLVKKLGADEVIDYRVHAPLHTYLSEKYGSEPFDVILDTIGTDELFQNSPGFLKADGKFVNVGAMEGIVKGLWCAAKNSLWPRLLGGTPRTYIFQQTNPDQKTRQYLAKLIEEDKLIVAVDKVYEMEDALQAYERMASQRAKGKVVVKVQNI</sequence>
<organism evidence="2 3">
    <name type="scientific">Microthyrium microscopicum</name>
    <dbReference type="NCBI Taxonomy" id="703497"/>
    <lineage>
        <taxon>Eukaryota</taxon>
        <taxon>Fungi</taxon>
        <taxon>Dikarya</taxon>
        <taxon>Ascomycota</taxon>
        <taxon>Pezizomycotina</taxon>
        <taxon>Dothideomycetes</taxon>
        <taxon>Dothideomycetes incertae sedis</taxon>
        <taxon>Microthyriales</taxon>
        <taxon>Microthyriaceae</taxon>
        <taxon>Microthyrium</taxon>
    </lineage>
</organism>
<evidence type="ECO:0000313" key="2">
    <source>
        <dbReference type="EMBL" id="KAF2671476.1"/>
    </source>
</evidence>
<dbReference type="PANTHER" id="PTHR11695:SF294">
    <property type="entry name" value="RETICULON-4-INTERACTING PROTEIN 1, MITOCHONDRIAL"/>
    <property type="match status" value="1"/>
</dbReference>
<dbReference type="Proteomes" id="UP000799302">
    <property type="component" value="Unassembled WGS sequence"/>
</dbReference>
<evidence type="ECO:0000313" key="3">
    <source>
        <dbReference type="Proteomes" id="UP000799302"/>
    </source>
</evidence>
<feature type="domain" description="Enoyl reductase (ER)" evidence="1">
    <location>
        <begin position="13"/>
        <end position="337"/>
    </location>
</feature>
<dbReference type="CDD" id="cd08267">
    <property type="entry name" value="MDR1"/>
    <property type="match status" value="1"/>
</dbReference>
<dbReference type="AlphaFoldDB" id="A0A6A6UIE4"/>
<dbReference type="InterPro" id="IPR011032">
    <property type="entry name" value="GroES-like_sf"/>
</dbReference>
<name>A0A6A6UIE4_9PEZI</name>
<dbReference type="InterPro" id="IPR050700">
    <property type="entry name" value="YIM1/Zinc_Alcohol_DH_Fams"/>
</dbReference>
<dbReference type="EMBL" id="MU004233">
    <property type="protein sequence ID" value="KAF2671476.1"/>
    <property type="molecule type" value="Genomic_DNA"/>
</dbReference>
<dbReference type="Pfam" id="PF13602">
    <property type="entry name" value="ADH_zinc_N_2"/>
    <property type="match status" value="1"/>
</dbReference>
<dbReference type="PANTHER" id="PTHR11695">
    <property type="entry name" value="ALCOHOL DEHYDROGENASE RELATED"/>
    <property type="match status" value="1"/>
</dbReference>
<dbReference type="GO" id="GO:0016491">
    <property type="term" value="F:oxidoreductase activity"/>
    <property type="evidence" value="ECO:0007669"/>
    <property type="project" value="InterPro"/>
</dbReference>
<dbReference type="GO" id="GO:0005739">
    <property type="term" value="C:mitochondrion"/>
    <property type="evidence" value="ECO:0007669"/>
    <property type="project" value="TreeGrafter"/>
</dbReference>